<dbReference type="AlphaFoldDB" id="A0A177AEN7"/>
<dbReference type="VEuPathDB" id="FungiDB:GMDG_03183"/>
<dbReference type="EMBL" id="KV441391">
    <property type="protein sequence ID" value="OAF60537.1"/>
    <property type="molecule type" value="Genomic_DNA"/>
</dbReference>
<dbReference type="Proteomes" id="UP000077154">
    <property type="component" value="Unassembled WGS sequence"/>
</dbReference>
<dbReference type="RefSeq" id="XP_024325818.1">
    <property type="nucleotide sequence ID" value="XM_024467185.1"/>
</dbReference>
<protein>
    <submittedName>
        <fullName evidence="2">Uncharacterized protein</fullName>
    </submittedName>
</protein>
<reference evidence="2" key="1">
    <citation type="submission" date="2016-03" db="EMBL/GenBank/DDBJ databases">
        <title>Updated assembly of Pseudogymnoascus destructans, the fungus causing white-nose syndrome of bats.</title>
        <authorList>
            <person name="Palmer J.M."/>
            <person name="Drees K.P."/>
            <person name="Foster J.T."/>
            <person name="Lindner D.L."/>
        </authorList>
    </citation>
    <scope>NUCLEOTIDE SEQUENCE [LARGE SCALE GENOMIC DNA]</scope>
    <source>
        <strain evidence="2">20631-21</strain>
    </source>
</reference>
<evidence type="ECO:0000313" key="2">
    <source>
        <dbReference type="EMBL" id="OAF60537.1"/>
    </source>
</evidence>
<feature type="region of interest" description="Disordered" evidence="1">
    <location>
        <begin position="1"/>
        <end position="26"/>
    </location>
</feature>
<organism evidence="2">
    <name type="scientific">Pseudogymnoascus destructans</name>
    <dbReference type="NCBI Taxonomy" id="655981"/>
    <lineage>
        <taxon>Eukaryota</taxon>
        <taxon>Fungi</taxon>
        <taxon>Dikarya</taxon>
        <taxon>Ascomycota</taxon>
        <taxon>Pezizomycotina</taxon>
        <taxon>Leotiomycetes</taxon>
        <taxon>Thelebolales</taxon>
        <taxon>Thelebolaceae</taxon>
        <taxon>Pseudogymnoascus</taxon>
    </lineage>
</organism>
<dbReference type="GeneID" id="36286615"/>
<gene>
    <name evidence="2" type="ORF">VC83_03539</name>
</gene>
<dbReference type="OrthoDB" id="4958164at2759"/>
<name>A0A177AEN7_9PEZI</name>
<accession>A0A177AEN7</accession>
<sequence length="239" mass="27842">MEGDFHRSRTQQLRSHARSSIDGPPLLSPVDKVIKLHHGSTTAIEATHERLVASKQYPVPSFTETIEQLERHGSSLNHEATYFRKMEPIRKKFKSDVSWWARELNDVLSKLDEIEQNVDRERTLPSQTHQLSPVDRIISLYFDSTIDMETTSENLQGPKQNEIPTSAKEIEQLQRRNGSRTQDVAYLRRRETPMTEFKDKVSWIVNKLERALSKLGKDQREVDREWVQESRACIQKHPS</sequence>
<evidence type="ECO:0000256" key="1">
    <source>
        <dbReference type="SAM" id="MobiDB-lite"/>
    </source>
</evidence>
<proteinExistence type="predicted"/>